<proteinExistence type="predicted"/>
<reference evidence="1 2" key="1">
    <citation type="submission" date="2023-01" db="EMBL/GenBank/DDBJ databases">
        <title>Analysis of 21 Apiospora genomes using comparative genomics revels a genus with tremendous synthesis potential of carbohydrate active enzymes and secondary metabolites.</title>
        <authorList>
            <person name="Sorensen T."/>
        </authorList>
    </citation>
    <scope>NUCLEOTIDE SEQUENCE [LARGE SCALE GENOMIC DNA]</scope>
    <source>
        <strain evidence="1 2">CBS 33761</strain>
    </source>
</reference>
<keyword evidence="2" id="KW-1185">Reference proteome</keyword>
<sequence length="261" mass="29567">MSGTRRQSNKQTAFGMLDYEKNLYEDLFALYAQGSHNAAADWEARRDWMFQRADLNCGTLRFVLQTYYKRFLLPEDEPEAHGSREAGVAIQQARLKYGYKLTHSEWKAFVANKGWTIDETVAHLMKGRKIHDDGKTKIASIPAAPSRISPTKKRSLLPVPKKPTTKLGGTLRPITEEDDKLAVIIFQAGRYDLPETYQHLVTDLGVGREANKVSVTALVIERSSTMPMPLCIAAEWQKEATVVLRVLAKMIERKVEFLQKA</sequence>
<evidence type="ECO:0000313" key="2">
    <source>
        <dbReference type="Proteomes" id="UP001444661"/>
    </source>
</evidence>
<name>A0ABR1TYR6_9PEZI</name>
<organism evidence="1 2">
    <name type="scientific">Apiospora rasikravindrae</name>
    <dbReference type="NCBI Taxonomy" id="990691"/>
    <lineage>
        <taxon>Eukaryota</taxon>
        <taxon>Fungi</taxon>
        <taxon>Dikarya</taxon>
        <taxon>Ascomycota</taxon>
        <taxon>Pezizomycotina</taxon>
        <taxon>Sordariomycetes</taxon>
        <taxon>Xylariomycetidae</taxon>
        <taxon>Amphisphaeriales</taxon>
        <taxon>Apiosporaceae</taxon>
        <taxon>Apiospora</taxon>
    </lineage>
</organism>
<gene>
    <name evidence="1" type="ORF">PG993_003160</name>
</gene>
<evidence type="ECO:0008006" key="3">
    <source>
        <dbReference type="Google" id="ProtNLM"/>
    </source>
</evidence>
<evidence type="ECO:0000313" key="1">
    <source>
        <dbReference type="EMBL" id="KAK8051775.1"/>
    </source>
</evidence>
<comment type="caution">
    <text evidence="1">The sequence shown here is derived from an EMBL/GenBank/DDBJ whole genome shotgun (WGS) entry which is preliminary data.</text>
</comment>
<dbReference type="Proteomes" id="UP001444661">
    <property type="component" value="Unassembled WGS sequence"/>
</dbReference>
<dbReference type="EMBL" id="JAQQWK010000002">
    <property type="protein sequence ID" value="KAK8051775.1"/>
    <property type="molecule type" value="Genomic_DNA"/>
</dbReference>
<protein>
    <recommendedName>
        <fullName evidence="3">Clr5 domain-containing protein</fullName>
    </recommendedName>
</protein>
<accession>A0ABR1TYR6</accession>